<evidence type="ECO:0000256" key="1">
    <source>
        <dbReference type="SAM" id="Phobius"/>
    </source>
</evidence>
<dbReference type="EMBL" id="ADLO01000104">
    <property type="protein sequence ID" value="KGF53762.1"/>
    <property type="molecule type" value="Genomic_DNA"/>
</dbReference>
<keyword evidence="1" id="KW-0812">Transmembrane</keyword>
<protein>
    <submittedName>
        <fullName evidence="2">Uncharacterized protein</fullName>
    </submittedName>
</protein>
<keyword evidence="3" id="KW-1185">Reference proteome</keyword>
<accession>A0A096CFV6</accession>
<organism evidence="2 3">
    <name type="scientific">Flavonifractor plautii 1_3_50AFAA</name>
    <dbReference type="NCBI Taxonomy" id="742738"/>
    <lineage>
        <taxon>Bacteria</taxon>
        <taxon>Bacillati</taxon>
        <taxon>Bacillota</taxon>
        <taxon>Clostridia</taxon>
        <taxon>Eubacteriales</taxon>
        <taxon>Oscillospiraceae</taxon>
        <taxon>Flavonifractor</taxon>
    </lineage>
</organism>
<evidence type="ECO:0000313" key="2">
    <source>
        <dbReference type="EMBL" id="KGF53762.1"/>
    </source>
</evidence>
<feature type="transmembrane region" description="Helical" evidence="1">
    <location>
        <begin position="39"/>
        <end position="57"/>
    </location>
</feature>
<sequence>MHKSDYLAQVEALRASPELRARVAGLAGTPARRRRLRPWMGVCACLAVLLLGGTLLLPRLGGSSAGGGGHAGGSIFQSYAGPVFPLTTLEDAGLTARRTITLDFAPWGDGHTTDIDVTDSYVLTNPTGADQSVTLVYPFSGSFYALYPPTLTADGTALDAVIHPGVGGSQSLESWEEYAALVEENDLAAAHAEISALDTPVTVYAFTDLTRPESDAAAPTLAVTYPWSEDAPAVLTYGFHGSSIDREAGWARHSFSLPEPDSPHAQDPRLLIAVGGALEDYTLQGFRDGGCDPGGELDGVSAAVTRYESTLREVLNALCPSPDTLAHKYGGETDAASLSREVFFDTLCRGLGTAVPADMTMLEDVFSWVNIQERIFYTEAALTIPAGESVQVEAALPKEASFDFACAHTENRGIYGYDLVTRLGSALSFTRQTAALAHTEQIAIVRQNFGFDLAAGLTSVPLEPDQEYYYLEVRRSK</sequence>
<evidence type="ECO:0000313" key="3">
    <source>
        <dbReference type="Proteomes" id="UP000029585"/>
    </source>
</evidence>
<reference evidence="2 3" key="1">
    <citation type="submission" date="2011-08" db="EMBL/GenBank/DDBJ databases">
        <title>The Genome Sequence of Clostridium orbiscindens 1_3_50AFAA.</title>
        <authorList>
            <consortium name="The Broad Institute Genome Sequencing Platform"/>
            <person name="Earl A."/>
            <person name="Ward D."/>
            <person name="Feldgarden M."/>
            <person name="Gevers D."/>
            <person name="Daigneault M."/>
            <person name="Strauss J."/>
            <person name="Allen-Vercoe E."/>
            <person name="Young S.K."/>
            <person name="Zeng Q."/>
            <person name="Gargeya S."/>
            <person name="Fitzgerald M."/>
            <person name="Haas B."/>
            <person name="Abouelleil A."/>
            <person name="Alvarado L."/>
            <person name="Arachchi H.M."/>
            <person name="Berlin A."/>
            <person name="Brown A."/>
            <person name="Chapman S.B."/>
            <person name="Chen Z."/>
            <person name="Dunbar C."/>
            <person name="Freedman E."/>
            <person name="Gearin G."/>
            <person name="Gellesch M."/>
            <person name="Goldberg J."/>
            <person name="Griggs A."/>
            <person name="Gujja S."/>
            <person name="Heiman D."/>
            <person name="Howarth C."/>
            <person name="Larson L."/>
            <person name="Lui A."/>
            <person name="MacDonald P.J.P."/>
            <person name="Montmayeur A."/>
            <person name="Murphy C."/>
            <person name="Neiman D."/>
            <person name="Pearson M."/>
            <person name="Priest M."/>
            <person name="Roberts A."/>
            <person name="Saif S."/>
            <person name="Shea T."/>
            <person name="Shenoy N."/>
            <person name="Sisk P."/>
            <person name="Stolte C."/>
            <person name="Sykes S."/>
            <person name="Wortman J."/>
            <person name="Nusbaum C."/>
            <person name="Birren B."/>
        </authorList>
    </citation>
    <scope>NUCLEOTIDE SEQUENCE [LARGE SCALE GENOMIC DNA]</scope>
    <source>
        <strain evidence="2 3">1_3_50AFAA</strain>
    </source>
</reference>
<dbReference type="Proteomes" id="UP000029585">
    <property type="component" value="Unassembled WGS sequence"/>
</dbReference>
<dbReference type="AlphaFoldDB" id="A0A096CFV6"/>
<dbReference type="PATRIC" id="fig|742738.3.peg.3550"/>
<keyword evidence="1" id="KW-1133">Transmembrane helix</keyword>
<dbReference type="HOGENOM" id="CLU_520578_0_0_9"/>
<dbReference type="RefSeq" id="WP_044942828.1">
    <property type="nucleotide sequence ID" value="NZ_KN174166.1"/>
</dbReference>
<dbReference type="eggNOG" id="ENOG50339QW">
    <property type="taxonomic scope" value="Bacteria"/>
</dbReference>
<proteinExistence type="predicted"/>
<gene>
    <name evidence="2" type="ORF">HMPREF9460_03447</name>
</gene>
<keyword evidence="1" id="KW-0472">Membrane</keyword>
<comment type="caution">
    <text evidence="2">The sequence shown here is derived from an EMBL/GenBank/DDBJ whole genome shotgun (WGS) entry which is preliminary data.</text>
</comment>
<name>A0A096CFV6_FLAPL</name>